<gene>
    <name evidence="2" type="ordered locus">Mpe_B0152</name>
</gene>
<dbReference type="InterPro" id="IPR013783">
    <property type="entry name" value="Ig-like_fold"/>
</dbReference>
<keyword evidence="3" id="KW-1185">Reference proteome</keyword>
<keyword evidence="1" id="KW-0732">Signal</keyword>
<evidence type="ECO:0000313" key="2">
    <source>
        <dbReference type="EMBL" id="ABM96930.1"/>
    </source>
</evidence>
<organism evidence="2 3">
    <name type="scientific">Methylibium petroleiphilum (strain ATCC BAA-1232 / LMG 22953 / PM1)</name>
    <dbReference type="NCBI Taxonomy" id="420662"/>
    <lineage>
        <taxon>Bacteria</taxon>
        <taxon>Pseudomonadati</taxon>
        <taxon>Pseudomonadota</taxon>
        <taxon>Betaproteobacteria</taxon>
        <taxon>Burkholderiales</taxon>
        <taxon>Sphaerotilaceae</taxon>
        <taxon>Methylibium</taxon>
    </lineage>
</organism>
<sequence>MNKRFLTAACAALAVVTAAPTFAAPAPTPSACGDQGLYVGFYNGVWSTSADALRGMGALRAQLGETYRGEHIRYELMYNPTNGWEGIAQAFDQRLAQENAVLTNRWESFWDTLQGRGPGGAGFLATLGQTFSSMASLANDLRAIVTTASVNSVTSLAANPPTARDYAEQNTRLDTMTLEGRKLLLVAHSQGDLFLGQAYQHLDAGVAAGRVTAGSYAALRIAPAGSYAPARSQHVLVSQDQVINALRQAANVPANNATVPTYQEQIALGVSDPDISADLLAETYLNAMFTGAGAPAPMIKSAAYQLIDGLTTPSQLARSGFFTATLNWDRNGDVDLHAFEPNGAHVFYGMPNGQSGMLDYDDTRTTGPEHYTTTCDASQLAEGTYTIAVNNFGAPAGTQAVVQVATWADGPLLTAPVLTLGQQAGSAGNANPTPVMTVTVAKDPATGLFKVTAAAANGDGPVTGTPQTLQLEVQMVPPAGKEALCGTASAYQIRDFTSDLGGQSWNCTPTTWNMRLTNTTSSTMAIGSFAKSSIAWTTASNSCGATLAAGESCVVAIKSPTFTASESSGMNVSWPTVGIQKYVYIY</sequence>
<dbReference type="eggNOG" id="COG4676">
    <property type="taxonomic scope" value="Bacteria"/>
</dbReference>
<dbReference type="Proteomes" id="UP000000366">
    <property type="component" value="Plasmid RPME01"/>
</dbReference>
<dbReference type="KEGG" id="mpt:Mpe_B0152"/>
<keyword evidence="2" id="KW-0614">Plasmid</keyword>
<proteinExistence type="predicted"/>
<feature type="chain" id="PRO_5002646321" evidence="1">
    <location>
        <begin position="24"/>
        <end position="586"/>
    </location>
</feature>
<accession>A2SMZ1</accession>
<dbReference type="AlphaFoldDB" id="A2SMZ1"/>
<dbReference type="Gene3D" id="2.60.40.10">
    <property type="entry name" value="Immunoglobulins"/>
    <property type="match status" value="1"/>
</dbReference>
<name>A2SMZ1_METPP</name>
<reference evidence="2 3" key="1">
    <citation type="journal article" date="2007" name="J. Bacteriol.">
        <title>Whole-genome analysis of the methyl tert-butyl ether-degrading beta-proteobacterium Methylibium petroleiphilum PM1.</title>
        <authorList>
            <person name="Kane S.R."/>
            <person name="Chakicherla A.Y."/>
            <person name="Chain P.S.G."/>
            <person name="Schmidt R."/>
            <person name="Shin M.W."/>
            <person name="Legler T.C."/>
            <person name="Scow K.M."/>
            <person name="Larimer F.W."/>
            <person name="Lucas S.M."/>
            <person name="Richardson P.M."/>
            <person name="Hristova K.R."/>
        </authorList>
    </citation>
    <scope>NUCLEOTIDE SEQUENCE [LARGE SCALE GENOMIC DNA]</scope>
    <source>
        <strain evidence="3">ATCC BAA-1232 / LMG 22953 / PM1</strain>
        <plasmid evidence="2 3">RPME01</plasmid>
    </source>
</reference>
<protein>
    <submittedName>
        <fullName evidence="2">Uncharacterized protein</fullName>
    </submittedName>
</protein>
<dbReference type="RefSeq" id="WP_011831545.1">
    <property type="nucleotide sequence ID" value="NC_008826.1"/>
</dbReference>
<dbReference type="EMBL" id="CP000556">
    <property type="protein sequence ID" value="ABM96930.1"/>
    <property type="molecule type" value="Genomic_DNA"/>
</dbReference>
<dbReference type="HOGENOM" id="CLU_033153_0_0_4"/>
<geneLocation type="plasmid" evidence="2 3">
    <name>RPME01</name>
</geneLocation>
<evidence type="ECO:0000256" key="1">
    <source>
        <dbReference type="SAM" id="SignalP"/>
    </source>
</evidence>
<feature type="signal peptide" evidence="1">
    <location>
        <begin position="1"/>
        <end position="23"/>
    </location>
</feature>
<evidence type="ECO:0000313" key="3">
    <source>
        <dbReference type="Proteomes" id="UP000000366"/>
    </source>
</evidence>
<dbReference type="Gene3D" id="2.60.120.380">
    <property type="match status" value="1"/>
</dbReference>